<dbReference type="PANTHER" id="PTHR43384:SF13">
    <property type="entry name" value="SLR0110 PROTEIN"/>
    <property type="match status" value="1"/>
</dbReference>
<dbReference type="InterPro" id="IPR027417">
    <property type="entry name" value="P-loop_NTPase"/>
</dbReference>
<protein>
    <recommendedName>
        <fullName evidence="2">Response regulatory domain-containing protein</fullName>
    </recommendedName>
</protein>
<dbReference type="InterPro" id="IPR003593">
    <property type="entry name" value="AAA+_ATPase"/>
</dbReference>
<dbReference type="GO" id="GO:0005829">
    <property type="term" value="C:cytosol"/>
    <property type="evidence" value="ECO:0007669"/>
    <property type="project" value="TreeGrafter"/>
</dbReference>
<dbReference type="SUPFAM" id="SSF52172">
    <property type="entry name" value="CheY-like"/>
    <property type="match status" value="1"/>
</dbReference>
<feature type="domain" description="Response regulatory" evidence="2">
    <location>
        <begin position="6"/>
        <end position="122"/>
    </location>
</feature>
<dbReference type="Proteomes" id="UP000053557">
    <property type="component" value="Unassembled WGS sequence"/>
</dbReference>
<proteinExistence type="predicted"/>
<dbReference type="GO" id="GO:0051782">
    <property type="term" value="P:negative regulation of cell division"/>
    <property type="evidence" value="ECO:0007669"/>
    <property type="project" value="TreeGrafter"/>
</dbReference>
<evidence type="ECO:0000313" key="3">
    <source>
        <dbReference type="EMBL" id="KUO96717.1"/>
    </source>
</evidence>
<dbReference type="EMBL" id="LPVJ01000009">
    <property type="protein sequence ID" value="KUO96717.1"/>
    <property type="molecule type" value="Genomic_DNA"/>
</dbReference>
<dbReference type="InterPro" id="IPR050625">
    <property type="entry name" value="ParA/MinD_ATPase"/>
</dbReference>
<dbReference type="InterPro" id="IPR001789">
    <property type="entry name" value="Sig_transdc_resp-reg_receiver"/>
</dbReference>
<dbReference type="SUPFAM" id="SSF52540">
    <property type="entry name" value="P-loop containing nucleoside triphosphate hydrolases"/>
    <property type="match status" value="1"/>
</dbReference>
<evidence type="ECO:0000259" key="2">
    <source>
        <dbReference type="PROSITE" id="PS50110"/>
    </source>
</evidence>
<reference evidence="3 4" key="1">
    <citation type="submission" date="2015-12" db="EMBL/GenBank/DDBJ databases">
        <title>Draft genome sequence of Acidibacillus ferrooxidans ITV001, isolated from a chalcopyrite acid mine drainage site in Brazil.</title>
        <authorList>
            <person name="Dall'Agnol H."/>
            <person name="Nancucheo I."/>
            <person name="Johnson B."/>
            <person name="Oliveira R."/>
            <person name="Leite L."/>
            <person name="Pylro V."/>
            <person name="Nunes G.L."/>
            <person name="Tzotzos G."/>
            <person name="Fernandes G.R."/>
            <person name="Dutra J."/>
            <person name="Orellana S.C."/>
            <person name="Oliveira G."/>
        </authorList>
    </citation>
    <scope>NUCLEOTIDE SEQUENCE [LARGE SCALE GENOMIC DNA]</scope>
    <source>
        <strain evidence="4">ITV01</strain>
    </source>
</reference>
<keyword evidence="1" id="KW-0597">Phosphoprotein</keyword>
<dbReference type="InterPro" id="IPR025669">
    <property type="entry name" value="AAA_dom"/>
</dbReference>
<dbReference type="Pfam" id="PF00072">
    <property type="entry name" value="Response_reg"/>
    <property type="match status" value="1"/>
</dbReference>
<dbReference type="AlphaFoldDB" id="A0A101XSG4"/>
<dbReference type="OrthoDB" id="9794577at2"/>
<evidence type="ECO:0000313" key="4">
    <source>
        <dbReference type="Proteomes" id="UP000053557"/>
    </source>
</evidence>
<dbReference type="Pfam" id="PF13614">
    <property type="entry name" value="AAA_31"/>
    <property type="match status" value="1"/>
</dbReference>
<keyword evidence="4" id="KW-1185">Reference proteome</keyword>
<dbReference type="CDD" id="cd17536">
    <property type="entry name" value="REC_YesN-like"/>
    <property type="match status" value="1"/>
</dbReference>
<comment type="caution">
    <text evidence="3">The sequence shown here is derived from an EMBL/GenBank/DDBJ whole genome shotgun (WGS) entry which is preliminary data.</text>
</comment>
<dbReference type="RefSeq" id="WP_067712402.1">
    <property type="nucleotide sequence ID" value="NZ_LPVJ01000009.1"/>
</dbReference>
<organism evidence="3 4">
    <name type="scientific">Ferroacidibacillus organovorans</name>
    <dbReference type="NCBI Taxonomy" id="1765683"/>
    <lineage>
        <taxon>Bacteria</taxon>
        <taxon>Bacillati</taxon>
        <taxon>Bacillota</taxon>
        <taxon>Bacilli</taxon>
        <taxon>Bacillales</taxon>
        <taxon>Alicyclobacillaceae</taxon>
        <taxon>Ferroacidibacillus</taxon>
    </lineage>
</organism>
<sequence length="404" mass="44517">MKSIIRILLVDDATEILETEKQLLSFHNDFEVVGEAKNGKDAIALVELAKPDIVLMDINMPVMDGIEATRRIAEVAPNTAVIIVSVQEEFQALRGAIQVGAKEYLLKPFTTESLAQSIRTVYHQMERSVRATTTQVLSENFRSRSRVISMLSAKGGVGKSTIAVNVACAMAEKGKKVVLIDLDLFFGDAALLLGYSDLSRNIYTLMLEGDHYLEMVSSYLFTHACGLKVLPAPQQIEQGELISAHYIDDLVKALRASYDYILIDTAPALTDVLFAALETSDETWLVSTADLASIKNNQRLLKALRAVGSEPKLLRHLLVKRGKLSERAVEDVLSLETFSAIDYDPATICSAADVGIPAVLEHRASRAVRDLKHLATKTIAEESRRREPRVKPSRLRFLARGAKG</sequence>
<dbReference type="Gene3D" id="3.40.50.300">
    <property type="entry name" value="P-loop containing nucleotide triphosphate hydrolases"/>
    <property type="match status" value="1"/>
</dbReference>
<gene>
    <name evidence="3" type="ORF">ATW55_07795</name>
</gene>
<evidence type="ECO:0000256" key="1">
    <source>
        <dbReference type="PROSITE-ProRule" id="PRU00169"/>
    </source>
</evidence>
<name>A0A101XSG4_9BACL</name>
<dbReference type="PANTHER" id="PTHR43384">
    <property type="entry name" value="SEPTUM SITE-DETERMINING PROTEIN MIND HOMOLOG, CHLOROPLASTIC-RELATED"/>
    <property type="match status" value="1"/>
</dbReference>
<dbReference type="Gene3D" id="3.40.50.2300">
    <property type="match status" value="1"/>
</dbReference>
<feature type="modified residue" description="4-aspartylphosphate" evidence="1">
    <location>
        <position position="57"/>
    </location>
</feature>
<dbReference type="GO" id="GO:0009898">
    <property type="term" value="C:cytoplasmic side of plasma membrane"/>
    <property type="evidence" value="ECO:0007669"/>
    <property type="project" value="TreeGrafter"/>
</dbReference>
<dbReference type="InterPro" id="IPR011006">
    <property type="entry name" value="CheY-like_superfamily"/>
</dbReference>
<accession>A0A101XSG4</accession>
<dbReference type="GO" id="GO:0016887">
    <property type="term" value="F:ATP hydrolysis activity"/>
    <property type="evidence" value="ECO:0007669"/>
    <property type="project" value="TreeGrafter"/>
</dbReference>
<dbReference type="SMART" id="SM00382">
    <property type="entry name" value="AAA"/>
    <property type="match status" value="1"/>
</dbReference>
<dbReference type="PROSITE" id="PS50110">
    <property type="entry name" value="RESPONSE_REGULATORY"/>
    <property type="match status" value="1"/>
</dbReference>
<dbReference type="GO" id="GO:0005524">
    <property type="term" value="F:ATP binding"/>
    <property type="evidence" value="ECO:0007669"/>
    <property type="project" value="TreeGrafter"/>
</dbReference>
<dbReference type="GO" id="GO:0000160">
    <property type="term" value="P:phosphorelay signal transduction system"/>
    <property type="evidence" value="ECO:0007669"/>
    <property type="project" value="InterPro"/>
</dbReference>
<dbReference type="SMART" id="SM00448">
    <property type="entry name" value="REC"/>
    <property type="match status" value="1"/>
</dbReference>